<keyword evidence="1" id="KW-0812">Transmembrane</keyword>
<organism evidence="2 3">
    <name type="scientific">Pontivivens insulae</name>
    <dbReference type="NCBI Taxonomy" id="1639689"/>
    <lineage>
        <taxon>Bacteria</taxon>
        <taxon>Pseudomonadati</taxon>
        <taxon>Pseudomonadota</taxon>
        <taxon>Alphaproteobacteria</taxon>
        <taxon>Rhodobacterales</taxon>
        <taxon>Paracoccaceae</taxon>
        <taxon>Pontivivens</taxon>
    </lineage>
</organism>
<evidence type="ECO:0000313" key="3">
    <source>
        <dbReference type="Proteomes" id="UP000244932"/>
    </source>
</evidence>
<dbReference type="Proteomes" id="UP000244932">
    <property type="component" value="Unassembled WGS sequence"/>
</dbReference>
<reference evidence="2 3" key="1">
    <citation type="submission" date="2018-03" db="EMBL/GenBank/DDBJ databases">
        <authorList>
            <person name="Keele B.F."/>
        </authorList>
    </citation>
    <scope>NUCLEOTIDE SEQUENCE [LARGE SCALE GENOMIC DNA]</scope>
    <source>
        <strain evidence="2 3">CeCT 8812</strain>
    </source>
</reference>
<name>A0A2R8A7T2_9RHOB</name>
<dbReference type="AlphaFoldDB" id="A0A2R8A7T2"/>
<sequence length="70" mass="7536">MFRSGIIPLLIALALFSIFFGNVAIGAADGQVFLTDVQEMLTLFASALFFVMGVLLREAKAKSENPDGIK</sequence>
<protein>
    <submittedName>
        <fullName evidence="2">Uncharacterized protein</fullName>
    </submittedName>
</protein>
<keyword evidence="3" id="KW-1185">Reference proteome</keyword>
<keyword evidence="1" id="KW-0472">Membrane</keyword>
<proteinExistence type="predicted"/>
<feature type="transmembrane region" description="Helical" evidence="1">
    <location>
        <begin position="40"/>
        <end position="56"/>
    </location>
</feature>
<evidence type="ECO:0000313" key="2">
    <source>
        <dbReference type="EMBL" id="SPF28284.1"/>
    </source>
</evidence>
<evidence type="ECO:0000256" key="1">
    <source>
        <dbReference type="SAM" id="Phobius"/>
    </source>
</evidence>
<gene>
    <name evidence="2" type="ORF">POI8812_00582</name>
</gene>
<dbReference type="EMBL" id="OMKW01000001">
    <property type="protein sequence ID" value="SPF28284.1"/>
    <property type="molecule type" value="Genomic_DNA"/>
</dbReference>
<keyword evidence="1" id="KW-1133">Transmembrane helix</keyword>
<accession>A0A2R8A7T2</accession>
<dbReference type="RefSeq" id="WP_245895228.1">
    <property type="nucleotide sequence ID" value="NZ_OMKW01000001.1"/>
</dbReference>